<keyword evidence="7" id="KW-1185">Reference proteome</keyword>
<protein>
    <recommendedName>
        <fullName evidence="5">Protein kinase domain-containing protein</fullName>
    </recommendedName>
</protein>
<proteinExistence type="predicted"/>
<dbReference type="InterPro" id="IPR053235">
    <property type="entry name" value="Ser_Thr_kinase"/>
</dbReference>
<evidence type="ECO:0000313" key="7">
    <source>
        <dbReference type="Proteomes" id="UP001634394"/>
    </source>
</evidence>
<name>A0ABD3WTD1_SINWO</name>
<dbReference type="EMBL" id="JBJQND010000005">
    <property type="protein sequence ID" value="KAL3876007.1"/>
    <property type="molecule type" value="Genomic_DNA"/>
</dbReference>
<feature type="region of interest" description="Disordered" evidence="4">
    <location>
        <begin position="262"/>
        <end position="281"/>
    </location>
</feature>
<dbReference type="InterPro" id="IPR008271">
    <property type="entry name" value="Ser/Thr_kinase_AS"/>
</dbReference>
<dbReference type="InterPro" id="IPR000719">
    <property type="entry name" value="Prot_kinase_dom"/>
</dbReference>
<dbReference type="PROSITE" id="PS00108">
    <property type="entry name" value="PROTEIN_KINASE_ST"/>
    <property type="match status" value="1"/>
</dbReference>
<dbReference type="PROSITE" id="PS50011">
    <property type="entry name" value="PROTEIN_KINASE_DOM"/>
    <property type="match status" value="1"/>
</dbReference>
<sequence length="1148" mass="130248">MVQFIDGRTRFDILKAEKQPRFISLRYPSLRIFTELFTKSRGCNSFNNNTFNNKYRVLERYDSHIERGTSFQDSLEQANIIGVKQHVIPAASTLHQKRLHSSVLANHIHNNYARQMIYNNVPIVYGVNVLSETQKRKQDVDLWFEKGGSILDNSLRCFRELVSSHSVHTPFVLSTRRKDYNLLHAYINVSRESEFTSLVNRVKGGKLGTNISYKEALDCDYINLPTYLLFGPTLQRMNRSLCLHYGTNKSAIYLVTEKSSPRLQRRSSSKSRRDDINHQIKSQTRETFSGFRIFVEDSSRNSNCSCRSTVIPKNHSSDNDFQTNEIVQSVTNLITEKSTDDCNSVGFHSASIHSNQENKGGERNIEANDLELGCVETMHHYRKYPKYENILNTTCTKIDKLLYALGYSSSYSYEPSSNILCYQCSSREACSMSLHETEALINIENIFENREGDRNDSNSNYTKERQDIHSGEIKALPYKVFPCPEKSKLSSDVGNGDTTSLLQTCDSGIEYKRLDKVDKVSRKCKCCSFCPGSSWRSLNYSSSGFITTDLGGYSFYFGNDDNDVLAGNESEISFWKPLAETNSPTEYACISTSCTSGSDDDDIRCSIKSSSSFRKDSLSINSEIKLDRVISFYISSGDEERSKSSDEISVSADVSHPAKCVLQKNLASPCMCNNRINEDVQIYVENSTPVKKENWSKFSGTDKGRKTYLQTSNAEKGASQTINANIIHANDDVIESNYLNVCINVDESHEGSDQKMLCQETRVNQKYNHLPITKSAPVNVSLPDGTIIRRDVGTKIETVITKRNDSVRKYVDWLKGDFCCPWSSKKYSCYNYHSDVSNRSKVLIDVQRHDTNHNIYAINTVNKETPDVGTDGMVMEDEFHNIGIPELSVRSVCFLPDEYGSERILGKGTYGTAYVAEMTVSGRLVVVKEFESEFQVEAEVLKEARILLHLEDTGFVPKLFGLIRGESLSLVQEFAANGVTLHSLIKGNYTRLPSQRWISICRQMALGLKAIHSKDILHNDIKTDNIIVDFLKKDTPIKYIDFGLSTYHKGFKFCAPNGYLKHYEYLAPEVCRSQHTTVKSEIYSLGYCYKKIAEKAVPLLLFLSNDCMNFCPEKRPTVDIVISKIQGLQSKTKHFKASSKHQRDKSYK</sequence>
<dbReference type="Proteomes" id="UP001634394">
    <property type="component" value="Unassembled WGS sequence"/>
</dbReference>
<evidence type="ECO:0000256" key="3">
    <source>
        <dbReference type="PROSITE-ProRule" id="PRU10141"/>
    </source>
</evidence>
<dbReference type="GO" id="GO:0005524">
    <property type="term" value="F:ATP binding"/>
    <property type="evidence" value="ECO:0007669"/>
    <property type="project" value="UniProtKB-UniRule"/>
</dbReference>
<feature type="domain" description="Protein kinase" evidence="5">
    <location>
        <begin position="899"/>
        <end position="1148"/>
    </location>
</feature>
<reference evidence="6 7" key="1">
    <citation type="submission" date="2024-11" db="EMBL/GenBank/DDBJ databases">
        <title>Chromosome-level genome assembly of the freshwater bivalve Anodonta woodiana.</title>
        <authorList>
            <person name="Chen X."/>
        </authorList>
    </citation>
    <scope>NUCLEOTIDE SEQUENCE [LARGE SCALE GENOMIC DNA]</scope>
    <source>
        <strain evidence="6">MN2024</strain>
        <tissue evidence="6">Gills</tissue>
    </source>
</reference>
<dbReference type="Pfam" id="PF00069">
    <property type="entry name" value="Pkinase"/>
    <property type="match status" value="1"/>
</dbReference>
<dbReference type="InterPro" id="IPR017441">
    <property type="entry name" value="Protein_kinase_ATP_BS"/>
</dbReference>
<dbReference type="AlphaFoldDB" id="A0ABD3WTD1"/>
<dbReference type="SMART" id="SM00220">
    <property type="entry name" value="S_TKc"/>
    <property type="match status" value="1"/>
</dbReference>
<evidence type="ECO:0000256" key="4">
    <source>
        <dbReference type="SAM" id="MobiDB-lite"/>
    </source>
</evidence>
<dbReference type="PANTHER" id="PTHR24361:SF678">
    <property type="entry name" value="SPORULATION-SPECIFIC PROTEIN 1"/>
    <property type="match status" value="1"/>
</dbReference>
<gene>
    <name evidence="6" type="ORF">ACJMK2_033896</name>
</gene>
<dbReference type="Gene3D" id="1.10.510.10">
    <property type="entry name" value="Transferase(Phosphotransferase) domain 1"/>
    <property type="match status" value="1"/>
</dbReference>
<evidence type="ECO:0000256" key="1">
    <source>
        <dbReference type="ARBA" id="ARBA00022741"/>
    </source>
</evidence>
<accession>A0ABD3WTD1</accession>
<organism evidence="6 7">
    <name type="scientific">Sinanodonta woodiana</name>
    <name type="common">Chinese pond mussel</name>
    <name type="synonym">Anodonta woodiana</name>
    <dbReference type="NCBI Taxonomy" id="1069815"/>
    <lineage>
        <taxon>Eukaryota</taxon>
        <taxon>Metazoa</taxon>
        <taxon>Spiralia</taxon>
        <taxon>Lophotrochozoa</taxon>
        <taxon>Mollusca</taxon>
        <taxon>Bivalvia</taxon>
        <taxon>Autobranchia</taxon>
        <taxon>Heteroconchia</taxon>
        <taxon>Palaeoheterodonta</taxon>
        <taxon>Unionida</taxon>
        <taxon>Unionoidea</taxon>
        <taxon>Unionidae</taxon>
        <taxon>Unioninae</taxon>
        <taxon>Sinanodonta</taxon>
    </lineage>
</organism>
<dbReference type="PANTHER" id="PTHR24361">
    <property type="entry name" value="MITOGEN-ACTIVATED KINASE KINASE KINASE"/>
    <property type="match status" value="1"/>
</dbReference>
<dbReference type="InterPro" id="IPR011009">
    <property type="entry name" value="Kinase-like_dom_sf"/>
</dbReference>
<keyword evidence="2 3" id="KW-0067">ATP-binding</keyword>
<evidence type="ECO:0000259" key="5">
    <source>
        <dbReference type="PROSITE" id="PS50011"/>
    </source>
</evidence>
<feature type="binding site" evidence="3">
    <location>
        <position position="928"/>
    </location>
    <ligand>
        <name>ATP</name>
        <dbReference type="ChEBI" id="CHEBI:30616"/>
    </ligand>
</feature>
<evidence type="ECO:0000256" key="2">
    <source>
        <dbReference type="ARBA" id="ARBA00022840"/>
    </source>
</evidence>
<evidence type="ECO:0000313" key="6">
    <source>
        <dbReference type="EMBL" id="KAL3876007.1"/>
    </source>
</evidence>
<comment type="caution">
    <text evidence="6">The sequence shown here is derived from an EMBL/GenBank/DDBJ whole genome shotgun (WGS) entry which is preliminary data.</text>
</comment>
<keyword evidence="1 3" id="KW-0547">Nucleotide-binding</keyword>
<dbReference type="SUPFAM" id="SSF56112">
    <property type="entry name" value="Protein kinase-like (PK-like)"/>
    <property type="match status" value="1"/>
</dbReference>
<dbReference type="CDD" id="cd00180">
    <property type="entry name" value="PKc"/>
    <property type="match status" value="1"/>
</dbReference>
<dbReference type="PROSITE" id="PS00107">
    <property type="entry name" value="PROTEIN_KINASE_ATP"/>
    <property type="match status" value="1"/>
</dbReference>